<name>A0ABT6MEW0_9NOCA</name>
<organism evidence="2 3">
    <name type="scientific">Prescottella agglutinans</name>
    <dbReference type="NCBI Taxonomy" id="1644129"/>
    <lineage>
        <taxon>Bacteria</taxon>
        <taxon>Bacillati</taxon>
        <taxon>Actinomycetota</taxon>
        <taxon>Actinomycetes</taxon>
        <taxon>Mycobacteriales</taxon>
        <taxon>Nocardiaceae</taxon>
        <taxon>Prescottella</taxon>
    </lineage>
</organism>
<gene>
    <name evidence="2" type="ORF">M2280_004089</name>
</gene>
<evidence type="ECO:0000313" key="2">
    <source>
        <dbReference type="EMBL" id="MDH6282852.1"/>
    </source>
</evidence>
<proteinExistence type="predicted"/>
<sequence length="74" mass="8410">MTADYPTRVWCPKMLIENLCAQQALAPDQLTRNEMQYLIDVLREHRPIGSDGKHGNRHTPTCGCDDKGASREVR</sequence>
<keyword evidence="3" id="KW-1185">Reference proteome</keyword>
<evidence type="ECO:0000256" key="1">
    <source>
        <dbReference type="SAM" id="MobiDB-lite"/>
    </source>
</evidence>
<protein>
    <submittedName>
        <fullName evidence="2">Uncharacterized protein</fullName>
    </submittedName>
</protein>
<accession>A0ABT6MEW0</accession>
<reference evidence="2 3" key="1">
    <citation type="submission" date="2023-04" db="EMBL/GenBank/DDBJ databases">
        <title>Forest soil microbial communities from Buena Vista Peninsula, Colon Province, Panama.</title>
        <authorList>
            <person name="Bouskill N."/>
        </authorList>
    </citation>
    <scope>NUCLEOTIDE SEQUENCE [LARGE SCALE GENOMIC DNA]</scope>
    <source>
        <strain evidence="2 3">CFH S0262</strain>
    </source>
</reference>
<evidence type="ECO:0000313" key="3">
    <source>
        <dbReference type="Proteomes" id="UP001160334"/>
    </source>
</evidence>
<dbReference type="RefSeq" id="WP_280762139.1">
    <property type="nucleotide sequence ID" value="NZ_JARXVC010000011.1"/>
</dbReference>
<feature type="compositionally biased region" description="Basic and acidic residues" evidence="1">
    <location>
        <begin position="64"/>
        <end position="74"/>
    </location>
</feature>
<dbReference type="EMBL" id="JARXVC010000011">
    <property type="protein sequence ID" value="MDH6282852.1"/>
    <property type="molecule type" value="Genomic_DNA"/>
</dbReference>
<comment type="caution">
    <text evidence="2">The sequence shown here is derived from an EMBL/GenBank/DDBJ whole genome shotgun (WGS) entry which is preliminary data.</text>
</comment>
<feature type="region of interest" description="Disordered" evidence="1">
    <location>
        <begin position="48"/>
        <end position="74"/>
    </location>
</feature>
<dbReference type="Proteomes" id="UP001160334">
    <property type="component" value="Unassembled WGS sequence"/>
</dbReference>